<gene>
    <name evidence="2" type="ORF">FPL22_06035</name>
</gene>
<dbReference type="EMBL" id="VMBG01000001">
    <property type="protein sequence ID" value="TSJ78861.1"/>
    <property type="molecule type" value="Genomic_DNA"/>
</dbReference>
<accession>A0A556QQF5</accession>
<dbReference type="Proteomes" id="UP000315648">
    <property type="component" value="Unassembled WGS sequence"/>
</dbReference>
<evidence type="ECO:0000313" key="2">
    <source>
        <dbReference type="EMBL" id="TSJ78861.1"/>
    </source>
</evidence>
<comment type="caution">
    <text evidence="2">The sequence shown here is derived from an EMBL/GenBank/DDBJ whole genome shotgun (WGS) entry which is preliminary data.</text>
</comment>
<keyword evidence="3" id="KW-1185">Reference proteome</keyword>
<proteinExistence type="predicted"/>
<organism evidence="2 3">
    <name type="scientific">Rariglobus hedericola</name>
    <dbReference type="NCBI Taxonomy" id="2597822"/>
    <lineage>
        <taxon>Bacteria</taxon>
        <taxon>Pseudomonadati</taxon>
        <taxon>Verrucomicrobiota</taxon>
        <taxon>Opitutia</taxon>
        <taxon>Opitutales</taxon>
        <taxon>Opitutaceae</taxon>
        <taxon>Rariglobus</taxon>
    </lineage>
</organism>
<reference evidence="2 3" key="1">
    <citation type="submission" date="2019-07" db="EMBL/GenBank/DDBJ databases">
        <title>Description of 53C-WASEF.</title>
        <authorList>
            <person name="Pitt A."/>
            <person name="Hahn M.W."/>
        </authorList>
    </citation>
    <scope>NUCLEOTIDE SEQUENCE [LARGE SCALE GENOMIC DNA]</scope>
    <source>
        <strain evidence="2 3">53C-WASEF</strain>
    </source>
</reference>
<sequence length="71" mass="7505">MSFLSSHRLHWGVHHELSDNFWVHLQEMVQGPANSAHLSAGNPDTGSPSEGITHTGGLSEPVAPSPEALGP</sequence>
<dbReference type="RefSeq" id="WP_144229202.1">
    <property type="nucleotide sequence ID" value="NZ_CBCRVV010000023.1"/>
</dbReference>
<dbReference type="AlphaFoldDB" id="A0A556QQF5"/>
<evidence type="ECO:0000313" key="3">
    <source>
        <dbReference type="Proteomes" id="UP000315648"/>
    </source>
</evidence>
<feature type="region of interest" description="Disordered" evidence="1">
    <location>
        <begin position="33"/>
        <end position="71"/>
    </location>
</feature>
<feature type="compositionally biased region" description="Polar residues" evidence="1">
    <location>
        <begin position="33"/>
        <end position="52"/>
    </location>
</feature>
<name>A0A556QQF5_9BACT</name>
<protein>
    <submittedName>
        <fullName evidence="2">Uncharacterized protein</fullName>
    </submittedName>
</protein>
<evidence type="ECO:0000256" key="1">
    <source>
        <dbReference type="SAM" id="MobiDB-lite"/>
    </source>
</evidence>